<dbReference type="FunFam" id="1.10.287.180:FF:000001">
    <property type="entry name" value="Transcription elongation factor GreA"/>
    <property type="match status" value="1"/>
</dbReference>
<evidence type="ECO:0000256" key="7">
    <source>
        <dbReference type="ARBA" id="ARBA00030776"/>
    </source>
</evidence>
<dbReference type="Pfam" id="PF01272">
    <property type="entry name" value="GreA_GreB"/>
    <property type="match status" value="1"/>
</dbReference>
<dbReference type="InterPro" id="IPR028624">
    <property type="entry name" value="Tscrpt_elong_fac_GreA/B"/>
</dbReference>
<dbReference type="Gene3D" id="3.10.50.30">
    <property type="entry name" value="Transcription elongation factor, GreA/GreB, C-terminal domain"/>
    <property type="match status" value="1"/>
</dbReference>
<protein>
    <recommendedName>
        <fullName evidence="2 8">Transcription elongation factor GreA</fullName>
    </recommendedName>
    <alternativeName>
        <fullName evidence="7 8">Transcript cleavage factor GreA</fullName>
    </alternativeName>
</protein>
<sequence length="161" mass="18066">MADKEFFLTPEGYRKLEEELEFLKNVKRKEIAEKIKTAIGYGDLSENSEYEEAKNEQAFIEGRILELEKMLRNARIIENGGDFGVIHVGSTVLVRDLEFDEVLEFTIVGSAEADPSEHRISNESPVGRALLGRRPGEIVEVSAPAGVIRYEILEIKRDGAA</sequence>
<evidence type="ECO:0000313" key="13">
    <source>
        <dbReference type="Proteomes" id="UP000244016"/>
    </source>
</evidence>
<proteinExistence type="inferred from homology"/>
<evidence type="ECO:0000259" key="11">
    <source>
        <dbReference type="Pfam" id="PF03449"/>
    </source>
</evidence>
<dbReference type="InterPro" id="IPR006359">
    <property type="entry name" value="Tscrpt_elong_fac_GreA"/>
</dbReference>
<dbReference type="PANTHER" id="PTHR30437">
    <property type="entry name" value="TRANSCRIPTION ELONGATION FACTOR GREA"/>
    <property type="match status" value="1"/>
</dbReference>
<dbReference type="GO" id="GO:0070063">
    <property type="term" value="F:RNA polymerase binding"/>
    <property type="evidence" value="ECO:0007669"/>
    <property type="project" value="InterPro"/>
</dbReference>
<dbReference type="SUPFAM" id="SSF54534">
    <property type="entry name" value="FKBP-like"/>
    <property type="match status" value="1"/>
</dbReference>
<reference evidence="12 13" key="1">
    <citation type="submission" date="2017-08" db="EMBL/GenBank/DDBJ databases">
        <title>Burning lignite coal seam in the remote Altai Mountains harbors a hydrogen-driven thermophilic microbial community.</title>
        <authorList>
            <person name="Kadnikov V.V."/>
            <person name="Mardanov A.V."/>
            <person name="Ivasenko D."/>
            <person name="Beletsky A.V."/>
            <person name="Karnachuk O.V."/>
            <person name="Ravin N.V."/>
        </authorList>
    </citation>
    <scope>NUCLEOTIDE SEQUENCE [LARGE SCALE GENOMIC DNA]</scope>
    <source>
        <strain evidence="12">AL31</strain>
    </source>
</reference>
<dbReference type="InterPro" id="IPR001437">
    <property type="entry name" value="Tscrpt_elong_fac_GreA/B_C"/>
</dbReference>
<dbReference type="HAMAP" id="MF_00105">
    <property type="entry name" value="GreA_GreB"/>
    <property type="match status" value="1"/>
</dbReference>
<accession>A0A2T5G517</accession>
<dbReference type="PANTHER" id="PTHR30437:SF4">
    <property type="entry name" value="TRANSCRIPTION ELONGATION FACTOR GREA"/>
    <property type="match status" value="1"/>
</dbReference>
<dbReference type="GO" id="GO:0032784">
    <property type="term" value="P:regulation of DNA-templated transcription elongation"/>
    <property type="evidence" value="ECO:0007669"/>
    <property type="project" value="UniProtKB-UniRule"/>
</dbReference>
<dbReference type="PROSITE" id="PS00830">
    <property type="entry name" value="GREAB_2"/>
    <property type="match status" value="1"/>
</dbReference>
<keyword evidence="8" id="KW-0175">Coiled coil</keyword>
<dbReference type="InterPro" id="IPR036953">
    <property type="entry name" value="GreA/GreB_C_sf"/>
</dbReference>
<comment type="similarity">
    <text evidence="1 8 9">Belongs to the GreA/GreB family.</text>
</comment>
<dbReference type="Gene3D" id="1.10.287.180">
    <property type="entry name" value="Transcription elongation factor, GreA/GreB, N-terminal domain"/>
    <property type="match status" value="1"/>
</dbReference>
<evidence type="ECO:0000256" key="9">
    <source>
        <dbReference type="RuleBase" id="RU000556"/>
    </source>
</evidence>
<dbReference type="Proteomes" id="UP000244016">
    <property type="component" value="Unassembled WGS sequence"/>
</dbReference>
<dbReference type="InterPro" id="IPR018151">
    <property type="entry name" value="TF_GreA/GreB_CS"/>
</dbReference>
<dbReference type="GO" id="GO:0006354">
    <property type="term" value="P:DNA-templated transcription elongation"/>
    <property type="evidence" value="ECO:0007669"/>
    <property type="project" value="TreeGrafter"/>
</dbReference>
<dbReference type="NCBIfam" id="TIGR01462">
    <property type="entry name" value="greA"/>
    <property type="match status" value="1"/>
</dbReference>
<dbReference type="NCBIfam" id="NF001263">
    <property type="entry name" value="PRK00226.1-4"/>
    <property type="match status" value="1"/>
</dbReference>
<dbReference type="FunFam" id="3.10.50.30:FF:000001">
    <property type="entry name" value="Transcription elongation factor GreA"/>
    <property type="match status" value="1"/>
</dbReference>
<dbReference type="GO" id="GO:0003746">
    <property type="term" value="F:translation elongation factor activity"/>
    <property type="evidence" value="ECO:0007669"/>
    <property type="project" value="UniProtKB-KW"/>
</dbReference>
<evidence type="ECO:0000256" key="6">
    <source>
        <dbReference type="ARBA" id="ARBA00024916"/>
    </source>
</evidence>
<keyword evidence="12" id="KW-0648">Protein biosynthesis</keyword>
<name>A0A2T5G517_9BACL</name>
<feature type="domain" description="Transcription elongation factor GreA/GreB N-terminal" evidence="11">
    <location>
        <begin position="7"/>
        <end position="76"/>
    </location>
</feature>
<dbReference type="PIRSF" id="PIRSF006092">
    <property type="entry name" value="GreA_GreB"/>
    <property type="match status" value="1"/>
</dbReference>
<gene>
    <name evidence="8" type="primary">greA</name>
    <name evidence="12" type="ORF">BLITH_0117</name>
</gene>
<evidence type="ECO:0000256" key="2">
    <source>
        <dbReference type="ARBA" id="ARBA00013729"/>
    </source>
</evidence>
<organism evidence="12 13">
    <name type="scientific">Brockia lithotrophica</name>
    <dbReference type="NCBI Taxonomy" id="933949"/>
    <lineage>
        <taxon>Bacteria</taxon>
        <taxon>Bacillati</taxon>
        <taxon>Bacillota</taxon>
        <taxon>Bacilli</taxon>
        <taxon>Bacillales</taxon>
        <taxon>Bacillales Family X. Incertae Sedis</taxon>
        <taxon>Brockia</taxon>
    </lineage>
</organism>
<comment type="function">
    <text evidence="6 8 9">Necessary for efficient RNA polymerase transcription elongation past template-encoded arresting sites. The arresting sites in DNA have the property of trapping a certain fraction of elongating RNA polymerases that pass through, resulting in locked ternary complexes. Cleavage of the nascent transcript by cleavage factors such as GreA or GreB allows the resumption of elongation from the new 3'terminus. GreA releases sequences of 2 to 3 nucleotides.</text>
</comment>
<dbReference type="InterPro" id="IPR023459">
    <property type="entry name" value="Tscrpt_elong_fac_GreA/B_fam"/>
</dbReference>
<evidence type="ECO:0000259" key="10">
    <source>
        <dbReference type="Pfam" id="PF01272"/>
    </source>
</evidence>
<evidence type="ECO:0000256" key="1">
    <source>
        <dbReference type="ARBA" id="ARBA00008213"/>
    </source>
</evidence>
<dbReference type="InterPro" id="IPR036805">
    <property type="entry name" value="Tscrpt_elong_fac_GreA/B_N_sf"/>
</dbReference>
<keyword evidence="5 8" id="KW-0804">Transcription</keyword>
<comment type="caution">
    <text evidence="12">The sequence shown here is derived from an EMBL/GenBank/DDBJ whole genome shotgun (WGS) entry which is preliminary data.</text>
</comment>
<dbReference type="AlphaFoldDB" id="A0A2T5G517"/>
<evidence type="ECO:0000256" key="8">
    <source>
        <dbReference type="HAMAP-Rule" id="MF_00105"/>
    </source>
</evidence>
<evidence type="ECO:0000313" key="12">
    <source>
        <dbReference type="EMBL" id="PTQ51291.1"/>
    </source>
</evidence>
<dbReference type="Pfam" id="PF03449">
    <property type="entry name" value="GreA_GreB_N"/>
    <property type="match status" value="1"/>
</dbReference>
<evidence type="ECO:0000256" key="5">
    <source>
        <dbReference type="ARBA" id="ARBA00023163"/>
    </source>
</evidence>
<dbReference type="EMBL" id="PEBW01000006">
    <property type="protein sequence ID" value="PTQ51291.1"/>
    <property type="molecule type" value="Genomic_DNA"/>
</dbReference>
<evidence type="ECO:0000256" key="3">
    <source>
        <dbReference type="ARBA" id="ARBA00023015"/>
    </source>
</evidence>
<keyword evidence="3 8" id="KW-0805">Transcription regulation</keyword>
<dbReference type="PROSITE" id="PS00829">
    <property type="entry name" value="GREAB_1"/>
    <property type="match status" value="1"/>
</dbReference>
<dbReference type="SUPFAM" id="SSF46557">
    <property type="entry name" value="GreA transcript cleavage protein, N-terminal domain"/>
    <property type="match status" value="1"/>
</dbReference>
<keyword evidence="12" id="KW-0251">Elongation factor</keyword>
<dbReference type="InterPro" id="IPR022691">
    <property type="entry name" value="Tscrpt_elong_fac_GreA/B_N"/>
</dbReference>
<feature type="coiled-coil region" evidence="8">
    <location>
        <begin position="13"/>
        <end position="70"/>
    </location>
</feature>
<keyword evidence="4 8" id="KW-0238">DNA-binding</keyword>
<evidence type="ECO:0000256" key="4">
    <source>
        <dbReference type="ARBA" id="ARBA00023125"/>
    </source>
</evidence>
<dbReference type="GO" id="GO:0003677">
    <property type="term" value="F:DNA binding"/>
    <property type="evidence" value="ECO:0007669"/>
    <property type="project" value="UniProtKB-UniRule"/>
</dbReference>
<feature type="domain" description="Transcription elongation factor GreA/GreB C-terminal" evidence="10">
    <location>
        <begin position="84"/>
        <end position="156"/>
    </location>
</feature>